<feature type="compositionally biased region" description="Acidic residues" evidence="1">
    <location>
        <begin position="380"/>
        <end position="389"/>
    </location>
</feature>
<evidence type="ECO:0000256" key="3">
    <source>
        <dbReference type="SAM" id="SignalP"/>
    </source>
</evidence>
<name>A0A9W8HMD1_9FUNG</name>
<organism evidence="5 6">
    <name type="scientific">Coemansia interrupta</name>
    <dbReference type="NCBI Taxonomy" id="1126814"/>
    <lineage>
        <taxon>Eukaryota</taxon>
        <taxon>Fungi</taxon>
        <taxon>Fungi incertae sedis</taxon>
        <taxon>Zoopagomycota</taxon>
        <taxon>Kickxellomycotina</taxon>
        <taxon>Kickxellomycetes</taxon>
        <taxon>Kickxellales</taxon>
        <taxon>Kickxellaceae</taxon>
        <taxon>Coemansia</taxon>
    </lineage>
</organism>
<gene>
    <name evidence="5" type="primary">ssh4_2</name>
    <name evidence="5" type="ORF">GGI15_001932</name>
</gene>
<dbReference type="InterPro" id="IPR043136">
    <property type="entry name" value="B30.2/SPRY_sf"/>
</dbReference>
<dbReference type="Proteomes" id="UP001140172">
    <property type="component" value="Unassembled WGS sequence"/>
</dbReference>
<dbReference type="PANTHER" id="PTHR12864">
    <property type="entry name" value="RAN BINDING PROTEIN 9-RELATED"/>
    <property type="match status" value="1"/>
</dbReference>
<evidence type="ECO:0000256" key="2">
    <source>
        <dbReference type="SAM" id="Phobius"/>
    </source>
</evidence>
<proteinExistence type="predicted"/>
<comment type="caution">
    <text evidence="5">The sequence shown here is derived from an EMBL/GenBank/DDBJ whole genome shotgun (WGS) entry which is preliminary data.</text>
</comment>
<feature type="compositionally biased region" description="Low complexity" evidence="1">
    <location>
        <begin position="502"/>
        <end position="513"/>
    </location>
</feature>
<dbReference type="InterPro" id="IPR001870">
    <property type="entry name" value="B30.2/SPRY"/>
</dbReference>
<dbReference type="InterPro" id="IPR050618">
    <property type="entry name" value="Ubq-SigPath_Reg"/>
</dbReference>
<keyword evidence="3" id="KW-0732">Signal</keyword>
<keyword evidence="2" id="KW-0472">Membrane</keyword>
<accession>A0A9W8HMD1</accession>
<evidence type="ECO:0000256" key="1">
    <source>
        <dbReference type="SAM" id="MobiDB-lite"/>
    </source>
</evidence>
<dbReference type="InterPro" id="IPR013320">
    <property type="entry name" value="ConA-like_dom_sf"/>
</dbReference>
<dbReference type="Pfam" id="PF00622">
    <property type="entry name" value="SPRY"/>
    <property type="match status" value="1"/>
</dbReference>
<feature type="domain" description="B30.2/SPRY" evidence="4">
    <location>
        <begin position="149"/>
        <end position="338"/>
    </location>
</feature>
<keyword evidence="2" id="KW-1133">Transmembrane helix</keyword>
<dbReference type="PROSITE" id="PS50188">
    <property type="entry name" value="B302_SPRY"/>
    <property type="match status" value="1"/>
</dbReference>
<feature type="compositionally biased region" description="Basic residues" evidence="1">
    <location>
        <begin position="440"/>
        <end position="453"/>
    </location>
</feature>
<keyword evidence="2" id="KW-0812">Transmembrane</keyword>
<dbReference type="EMBL" id="JANBUM010000088">
    <property type="protein sequence ID" value="KAJ2785416.1"/>
    <property type="molecule type" value="Genomic_DNA"/>
</dbReference>
<keyword evidence="6" id="KW-1185">Reference proteome</keyword>
<dbReference type="Gene3D" id="2.60.120.920">
    <property type="match status" value="1"/>
</dbReference>
<dbReference type="InterPro" id="IPR003877">
    <property type="entry name" value="SPRY_dom"/>
</dbReference>
<dbReference type="AlphaFoldDB" id="A0A9W8HMD1"/>
<feature type="signal peptide" evidence="3">
    <location>
        <begin position="1"/>
        <end position="20"/>
    </location>
</feature>
<evidence type="ECO:0000313" key="6">
    <source>
        <dbReference type="Proteomes" id="UP001140172"/>
    </source>
</evidence>
<protein>
    <submittedName>
        <fullName evidence="5">Protein ssh4</fullName>
    </submittedName>
</protein>
<dbReference type="SMART" id="SM00449">
    <property type="entry name" value="SPRY"/>
    <property type="match status" value="1"/>
</dbReference>
<feature type="compositionally biased region" description="Polar residues" evidence="1">
    <location>
        <begin position="411"/>
        <end position="421"/>
    </location>
</feature>
<feature type="region of interest" description="Disordered" evidence="1">
    <location>
        <begin position="488"/>
        <end position="513"/>
    </location>
</feature>
<dbReference type="OrthoDB" id="258495at2759"/>
<sequence>MPTFQRLLATACLGICVIQAATSAAAAAATTTAASLLNADSDSMHRFSAWGYYTKTASRGWASDMRLGSGSAGDGDDDELITILILVASLCGILFGAGFIFLIYFTCAVAVRRLRSAVFGIDDDGVSERMRRQLLSDDDSRQSYELGRAFERQYPYGSVSTQLTDEQQAEIREKGVDAWGFVVDLDVNAMLQSKTEVLFMGGENCVQTNLPLPKTNSVYYFEVKIVEKPADVNMWIGLATKPYPAWRMVGWNKYSVGYCVNNGSVHQNNPFKGTRVGEQLFVGDIIGIGFQPRSGVVWFTRNGRRYKAIASGMLYDVFPTISADGPCSFSANFGQRGFVFIEANVKRWGFGPIEGSMQPPPIYGANQNTVLLEAAVVSSDSDDEDDADIESTGSGSEDPSSIAINIDTDIAESSNNTTSRPSPFVVLISDPNAAPSSSSRRQHRRRQQPKNRPPHYQEDDPIAAQLLEAGSTSLEPVVDYRNKLADVLDSQAGPANGMGAVPESSPEPQSHQP</sequence>
<feature type="chain" id="PRO_5040844930" evidence="3">
    <location>
        <begin position="21"/>
        <end position="513"/>
    </location>
</feature>
<feature type="region of interest" description="Disordered" evidence="1">
    <location>
        <begin position="377"/>
        <end position="461"/>
    </location>
</feature>
<evidence type="ECO:0000313" key="5">
    <source>
        <dbReference type="EMBL" id="KAJ2785416.1"/>
    </source>
</evidence>
<evidence type="ECO:0000259" key="4">
    <source>
        <dbReference type="PROSITE" id="PS50188"/>
    </source>
</evidence>
<dbReference type="SUPFAM" id="SSF49899">
    <property type="entry name" value="Concanavalin A-like lectins/glucanases"/>
    <property type="match status" value="1"/>
</dbReference>
<reference evidence="5" key="1">
    <citation type="submission" date="2022-07" db="EMBL/GenBank/DDBJ databases">
        <title>Phylogenomic reconstructions and comparative analyses of Kickxellomycotina fungi.</title>
        <authorList>
            <person name="Reynolds N.K."/>
            <person name="Stajich J.E."/>
            <person name="Barry K."/>
            <person name="Grigoriev I.V."/>
            <person name="Crous P."/>
            <person name="Smith M.E."/>
        </authorList>
    </citation>
    <scope>NUCLEOTIDE SEQUENCE</scope>
    <source>
        <strain evidence="5">BCRC 34489</strain>
    </source>
</reference>
<feature type="compositionally biased region" description="Polar residues" evidence="1">
    <location>
        <begin position="391"/>
        <end position="403"/>
    </location>
</feature>
<feature type="transmembrane region" description="Helical" evidence="2">
    <location>
        <begin position="80"/>
        <end position="105"/>
    </location>
</feature>